<dbReference type="SUPFAM" id="SSF52833">
    <property type="entry name" value="Thioredoxin-like"/>
    <property type="match status" value="1"/>
</dbReference>
<dbReference type="SFLD" id="SFLDG01152">
    <property type="entry name" value="Main.3:_Omega-_and_Tau-like"/>
    <property type="match status" value="1"/>
</dbReference>
<dbReference type="Gene3D" id="1.20.1050.10">
    <property type="match status" value="1"/>
</dbReference>
<comment type="similarity">
    <text evidence="6">Belongs to the GST superfamily. Tau family.</text>
</comment>
<dbReference type="InterPro" id="IPR045073">
    <property type="entry name" value="Omega/Tau-like"/>
</dbReference>
<dbReference type="Pfam" id="PF00043">
    <property type="entry name" value="GST_C"/>
    <property type="match status" value="1"/>
</dbReference>
<comment type="catalytic activity">
    <reaction evidence="7">
        <text>RX + glutathione = an S-substituted glutathione + a halide anion + H(+)</text>
        <dbReference type="Rhea" id="RHEA:16437"/>
        <dbReference type="ChEBI" id="CHEBI:15378"/>
        <dbReference type="ChEBI" id="CHEBI:16042"/>
        <dbReference type="ChEBI" id="CHEBI:17792"/>
        <dbReference type="ChEBI" id="CHEBI:57925"/>
        <dbReference type="ChEBI" id="CHEBI:90779"/>
        <dbReference type="EC" id="2.5.1.18"/>
    </reaction>
</comment>
<evidence type="ECO:0000256" key="2">
    <source>
        <dbReference type="ARBA" id="ARBA00012452"/>
    </source>
</evidence>
<evidence type="ECO:0000256" key="6">
    <source>
        <dbReference type="ARBA" id="ARBA00025743"/>
    </source>
</evidence>
<gene>
    <name evidence="10" type="ORF">LC_TR3556_c0_g1_i1_g.13450</name>
</gene>
<evidence type="ECO:0000256" key="5">
    <source>
        <dbReference type="ARBA" id="ARBA00022679"/>
    </source>
</evidence>
<dbReference type="InterPro" id="IPR036282">
    <property type="entry name" value="Glutathione-S-Trfase_C_sf"/>
</dbReference>
<keyword evidence="3" id="KW-0963">Cytoplasm</keyword>
<dbReference type="EMBL" id="GEVK01003549">
    <property type="protein sequence ID" value="JAU49283.1"/>
    <property type="molecule type" value="Transcribed_RNA"/>
</dbReference>
<dbReference type="FunFam" id="3.40.30.10:FF:000014">
    <property type="entry name" value="Tau class glutathione S-transferase"/>
    <property type="match status" value="1"/>
</dbReference>
<dbReference type="GO" id="GO:0004364">
    <property type="term" value="F:glutathione transferase activity"/>
    <property type="evidence" value="ECO:0007669"/>
    <property type="project" value="UniProtKB-EC"/>
</dbReference>
<dbReference type="SFLD" id="SFLDS00019">
    <property type="entry name" value="Glutathione_Transferase_(cytos"/>
    <property type="match status" value="1"/>
</dbReference>
<dbReference type="InterPro" id="IPR010987">
    <property type="entry name" value="Glutathione-S-Trfase_C-like"/>
</dbReference>
<evidence type="ECO:0000256" key="7">
    <source>
        <dbReference type="ARBA" id="ARBA00047960"/>
    </source>
</evidence>
<dbReference type="InterPro" id="IPR004046">
    <property type="entry name" value="GST_C"/>
</dbReference>
<evidence type="ECO:0000259" key="9">
    <source>
        <dbReference type="PROSITE" id="PS50405"/>
    </source>
</evidence>
<keyword evidence="4" id="KW-0216">Detoxification</keyword>
<dbReference type="PROSITE" id="PS50404">
    <property type="entry name" value="GST_NTER"/>
    <property type="match status" value="1"/>
</dbReference>
<evidence type="ECO:0000313" key="10">
    <source>
        <dbReference type="EMBL" id="JAU49283.1"/>
    </source>
</evidence>
<evidence type="ECO:0000259" key="8">
    <source>
        <dbReference type="PROSITE" id="PS50404"/>
    </source>
</evidence>
<evidence type="ECO:0000256" key="4">
    <source>
        <dbReference type="ARBA" id="ARBA00022575"/>
    </source>
</evidence>
<dbReference type="AlphaFoldDB" id="A0A1J3FZ16"/>
<dbReference type="SFLD" id="SFLDG00358">
    <property type="entry name" value="Main_(cytGST)"/>
    <property type="match status" value="1"/>
</dbReference>
<dbReference type="GO" id="GO:0006749">
    <property type="term" value="P:glutathione metabolic process"/>
    <property type="evidence" value="ECO:0007669"/>
    <property type="project" value="InterPro"/>
</dbReference>
<evidence type="ECO:0000256" key="1">
    <source>
        <dbReference type="ARBA" id="ARBA00004514"/>
    </source>
</evidence>
<organism evidence="10">
    <name type="scientific">Noccaea caerulescens</name>
    <name type="common">Alpine penny-cress</name>
    <name type="synonym">Thlaspi caerulescens</name>
    <dbReference type="NCBI Taxonomy" id="107243"/>
    <lineage>
        <taxon>Eukaryota</taxon>
        <taxon>Viridiplantae</taxon>
        <taxon>Streptophyta</taxon>
        <taxon>Embryophyta</taxon>
        <taxon>Tracheophyta</taxon>
        <taxon>Spermatophyta</taxon>
        <taxon>Magnoliopsida</taxon>
        <taxon>eudicotyledons</taxon>
        <taxon>Gunneridae</taxon>
        <taxon>Pentapetalae</taxon>
        <taxon>rosids</taxon>
        <taxon>malvids</taxon>
        <taxon>Brassicales</taxon>
        <taxon>Brassicaceae</taxon>
        <taxon>Coluteocarpeae</taxon>
        <taxon>Noccaea</taxon>
    </lineage>
</organism>
<dbReference type="InterPro" id="IPR004045">
    <property type="entry name" value="Glutathione_S-Trfase_N"/>
</dbReference>
<evidence type="ECO:0000256" key="3">
    <source>
        <dbReference type="ARBA" id="ARBA00022490"/>
    </source>
</evidence>
<proteinExistence type="inferred from homology"/>
<name>A0A1J3FZ16_NOCCA</name>
<dbReference type="SUPFAM" id="SSF47616">
    <property type="entry name" value="GST C-terminal domain-like"/>
    <property type="match status" value="1"/>
</dbReference>
<sequence>MNQEDQVKLLGLWGSPFSKRVEMVLKLKDIPYEYIEEDVYGNKSPLLLKLNPIHKQVPVLVHGGRSIAESLVIVEYIEDTWKKSHPILPQDPYERSMARFWAKYLDEKVRLTLWKTCWGPESEREKGMKEAYEGLRCLENELGDKLFFGGETIGFVDIAADFIGYWLEIVQEASGVTIMTADKFPKLQRWSEDFVGNNIIKEVLPPKQKAVALFKAQFGNAAST</sequence>
<dbReference type="CDD" id="cd03058">
    <property type="entry name" value="GST_N_Tau"/>
    <property type="match status" value="1"/>
</dbReference>
<feature type="domain" description="GST N-terminal" evidence="8">
    <location>
        <begin position="5"/>
        <end position="85"/>
    </location>
</feature>
<dbReference type="InterPro" id="IPR036249">
    <property type="entry name" value="Thioredoxin-like_sf"/>
</dbReference>
<dbReference type="InterPro" id="IPR040079">
    <property type="entry name" value="Glutathione_S-Trfase"/>
</dbReference>
<dbReference type="PROSITE" id="PS50405">
    <property type="entry name" value="GST_CTER"/>
    <property type="match status" value="1"/>
</dbReference>
<dbReference type="Pfam" id="PF02798">
    <property type="entry name" value="GST_N"/>
    <property type="match status" value="1"/>
</dbReference>
<dbReference type="CDD" id="cd03185">
    <property type="entry name" value="GST_C_Tau"/>
    <property type="match status" value="1"/>
</dbReference>
<dbReference type="PANTHER" id="PTHR11260:SF676">
    <property type="entry name" value="GLUTATHIONE S-TRANSFERASE U8"/>
    <property type="match status" value="1"/>
</dbReference>
<dbReference type="Gene3D" id="3.40.30.10">
    <property type="entry name" value="Glutaredoxin"/>
    <property type="match status" value="1"/>
</dbReference>
<reference evidence="10" key="1">
    <citation type="submission" date="2016-07" db="EMBL/GenBank/DDBJ databases">
        <title>De novo transcriptome assembly of four accessions of the metal hyperaccumulator plant Noccaea caerulescens.</title>
        <authorList>
            <person name="Blande D."/>
            <person name="Halimaa P."/>
            <person name="Tervahauta A.I."/>
            <person name="Aarts M.G."/>
            <person name="Karenlampi S.O."/>
        </authorList>
    </citation>
    <scope>NUCLEOTIDE SEQUENCE</scope>
</reference>
<keyword evidence="5 10" id="KW-0808">Transferase</keyword>
<accession>A0A1J3FZ16</accession>
<feature type="domain" description="GST C-terminal" evidence="9">
    <location>
        <begin position="91"/>
        <end position="213"/>
    </location>
</feature>
<comment type="subcellular location">
    <subcellularLocation>
        <location evidence="1">Cytoplasm</location>
        <location evidence="1">Cytosol</location>
    </subcellularLocation>
</comment>
<dbReference type="InterPro" id="IPR045074">
    <property type="entry name" value="GST_C_Tau"/>
</dbReference>
<dbReference type="EC" id="2.5.1.18" evidence="2"/>
<dbReference type="FunFam" id="1.20.1050.10:FF:000012">
    <property type="entry name" value="Tau class glutathione S-transferase"/>
    <property type="match status" value="1"/>
</dbReference>
<dbReference type="GO" id="GO:0009407">
    <property type="term" value="P:toxin catabolic process"/>
    <property type="evidence" value="ECO:0007669"/>
    <property type="project" value="UniProtKB-ARBA"/>
</dbReference>
<protein>
    <recommendedName>
        <fullName evidence="2">glutathione transferase</fullName>
        <ecNumber evidence="2">2.5.1.18</ecNumber>
    </recommendedName>
</protein>
<dbReference type="PANTHER" id="PTHR11260">
    <property type="entry name" value="GLUTATHIONE S-TRANSFERASE, GST, SUPERFAMILY, GST DOMAIN CONTAINING"/>
    <property type="match status" value="1"/>
</dbReference>
<dbReference type="GO" id="GO:0005829">
    <property type="term" value="C:cytosol"/>
    <property type="evidence" value="ECO:0007669"/>
    <property type="project" value="UniProtKB-SubCell"/>
</dbReference>